<evidence type="ECO:0000256" key="8">
    <source>
        <dbReference type="ARBA" id="ARBA00022741"/>
    </source>
</evidence>
<dbReference type="InterPro" id="IPR020590">
    <property type="entry name" value="Guanylate_kinase_CS"/>
</dbReference>
<evidence type="ECO:0000256" key="5">
    <source>
        <dbReference type="ARBA" id="ARBA00016296"/>
    </source>
</evidence>
<dbReference type="VEuPathDB" id="GiardiaDB:GL50581_435"/>
<dbReference type="Gene3D" id="3.30.63.10">
    <property type="entry name" value="Guanylate Kinase phosphate binding domain"/>
    <property type="match status" value="1"/>
</dbReference>
<dbReference type="FunFam" id="3.30.63.10:FF:000005">
    <property type="entry name" value="Guanylate kinase"/>
    <property type="match status" value="1"/>
</dbReference>
<keyword evidence="7" id="KW-0808">Transferase</keyword>
<keyword evidence="9 14" id="KW-0418">Kinase</keyword>
<evidence type="ECO:0000256" key="1">
    <source>
        <dbReference type="ARBA" id="ARBA00003531"/>
    </source>
</evidence>
<dbReference type="EMBL" id="AHHH01000176">
    <property type="protein sequence ID" value="ESU40764.1"/>
    <property type="molecule type" value="Genomic_DNA"/>
</dbReference>
<evidence type="ECO:0000256" key="3">
    <source>
        <dbReference type="ARBA" id="ARBA00005790"/>
    </source>
</evidence>
<keyword evidence="10" id="KW-0067">ATP-binding</keyword>
<evidence type="ECO:0000256" key="12">
    <source>
        <dbReference type="ARBA" id="ARBA00048594"/>
    </source>
</evidence>
<dbReference type="GO" id="GO:0004385">
    <property type="term" value="F:GMP kinase activity"/>
    <property type="evidence" value="ECO:0007669"/>
    <property type="project" value="UniProtKB-EC"/>
</dbReference>
<dbReference type="EC" id="2.7.4.8" evidence="4"/>
<evidence type="ECO:0000256" key="4">
    <source>
        <dbReference type="ARBA" id="ARBA00012961"/>
    </source>
</evidence>
<dbReference type="GO" id="GO:0005524">
    <property type="term" value="F:ATP binding"/>
    <property type="evidence" value="ECO:0007669"/>
    <property type="project" value="UniProtKB-KW"/>
</dbReference>
<dbReference type="OrthoDB" id="6334211at2759"/>
<dbReference type="PANTHER" id="PTHR23117">
    <property type="entry name" value="GUANYLATE KINASE-RELATED"/>
    <property type="match status" value="1"/>
</dbReference>
<reference evidence="14 15" key="2">
    <citation type="journal article" date="2013" name="Genome Biol. Evol.">
        <title>Genome sequencing of Giardia lamblia genotypes A2 and B isolates (DH and GS) and comparative analysis with the genomes of genotypes A1 and E (WB and Pig).</title>
        <authorList>
            <person name="Adam R.D."/>
            <person name="Dahlstrom E.W."/>
            <person name="Martens C.A."/>
            <person name="Bruno D.P."/>
            <person name="Barbian K.D."/>
            <person name="Ricklefs S.M."/>
            <person name="Hernandez M.M."/>
            <person name="Narla N.P."/>
            <person name="Patel R.B."/>
            <person name="Porcella S.F."/>
            <person name="Nash T.E."/>
        </authorList>
    </citation>
    <scope>NUCLEOTIDE SEQUENCE [LARGE SCALE GENOMIC DNA]</scope>
    <source>
        <strain evidence="14 15">GS</strain>
    </source>
</reference>
<dbReference type="PROSITE" id="PS00856">
    <property type="entry name" value="GUANYLATE_KINASE_1"/>
    <property type="match status" value="1"/>
</dbReference>
<gene>
    <name evidence="14" type="ORF">GSB_154363</name>
</gene>
<organism evidence="14 15">
    <name type="scientific">Giardia intestinalis</name>
    <name type="common">Giardia lamblia</name>
    <dbReference type="NCBI Taxonomy" id="5741"/>
    <lineage>
        <taxon>Eukaryota</taxon>
        <taxon>Metamonada</taxon>
        <taxon>Diplomonadida</taxon>
        <taxon>Hexamitidae</taxon>
        <taxon>Giardiinae</taxon>
        <taxon>Giardia</taxon>
    </lineage>
</organism>
<dbReference type="VEuPathDB" id="GiardiaDB:GL50803_007203"/>
<dbReference type="SUPFAM" id="SSF52540">
    <property type="entry name" value="P-loop containing nucleoside triphosphate hydrolases"/>
    <property type="match status" value="1"/>
</dbReference>
<dbReference type="InterPro" id="IPR017665">
    <property type="entry name" value="Guanylate_kinase"/>
</dbReference>
<dbReference type="Pfam" id="PF00625">
    <property type="entry name" value="Guanylate_kin"/>
    <property type="match status" value="1"/>
</dbReference>
<dbReference type="GO" id="GO:0005829">
    <property type="term" value="C:cytosol"/>
    <property type="evidence" value="ECO:0007669"/>
    <property type="project" value="TreeGrafter"/>
</dbReference>
<dbReference type="PROSITE" id="PS50052">
    <property type="entry name" value="GUANYLATE_KINASE_2"/>
    <property type="match status" value="1"/>
</dbReference>
<comment type="subcellular location">
    <subcellularLocation>
        <location evidence="2">Cytoplasm</location>
    </subcellularLocation>
</comment>
<comment type="function">
    <text evidence="1">Essential for recycling GMP and indirectly, cGMP.</text>
</comment>
<sequence>MYSFSGPSGSGKSTIIKAILDRTPDASLSASCTTRQMRSGEIDGQDYYFLSHNQFEQYIKDGSFIEYTRCYGNYYGTLKTEIIKRLDTSKYCIIDLDYVGAKNVIEHQGSDYQATGVLILPPSITSLAKRLQKRMSETDDSLNLRVQQSFNASAITKYELIIINRDINEAISKCISLFE</sequence>
<protein>
    <recommendedName>
        <fullName evidence="5">Guanylate kinase</fullName>
        <ecNumber evidence="4">2.7.4.8</ecNumber>
    </recommendedName>
    <alternativeName>
        <fullName evidence="11">GMP kinase</fullName>
    </alternativeName>
</protein>
<evidence type="ECO:0000313" key="15">
    <source>
        <dbReference type="Proteomes" id="UP000018040"/>
    </source>
</evidence>
<evidence type="ECO:0000256" key="9">
    <source>
        <dbReference type="ARBA" id="ARBA00022777"/>
    </source>
</evidence>
<proteinExistence type="inferred from homology"/>
<evidence type="ECO:0000256" key="2">
    <source>
        <dbReference type="ARBA" id="ARBA00004496"/>
    </source>
</evidence>
<dbReference type="PANTHER" id="PTHR23117:SF13">
    <property type="entry name" value="GUANYLATE KINASE"/>
    <property type="match status" value="1"/>
</dbReference>
<comment type="catalytic activity">
    <reaction evidence="12">
        <text>GMP + ATP = GDP + ADP</text>
        <dbReference type="Rhea" id="RHEA:20780"/>
        <dbReference type="ChEBI" id="CHEBI:30616"/>
        <dbReference type="ChEBI" id="CHEBI:58115"/>
        <dbReference type="ChEBI" id="CHEBI:58189"/>
        <dbReference type="ChEBI" id="CHEBI:456216"/>
        <dbReference type="EC" id="2.7.4.8"/>
    </reaction>
</comment>
<dbReference type="VEuPathDB" id="GiardiaDB:QR46_2121"/>
<dbReference type="InterPro" id="IPR027417">
    <property type="entry name" value="P-loop_NTPase"/>
</dbReference>
<accession>V6TQ99</accession>
<dbReference type="Proteomes" id="UP000018040">
    <property type="component" value="Unassembled WGS sequence"/>
</dbReference>
<dbReference type="CDD" id="cd00071">
    <property type="entry name" value="GMPK"/>
    <property type="match status" value="1"/>
</dbReference>
<dbReference type="SMART" id="SM00072">
    <property type="entry name" value="GuKc"/>
    <property type="match status" value="1"/>
</dbReference>
<feature type="domain" description="Guanylate kinase-like" evidence="13">
    <location>
        <begin position="1"/>
        <end position="179"/>
    </location>
</feature>
<keyword evidence="8" id="KW-0547">Nucleotide-binding</keyword>
<dbReference type="InterPro" id="IPR008145">
    <property type="entry name" value="GK/Ca_channel_bsu"/>
</dbReference>
<name>V6TQ99_GIAIN</name>
<evidence type="ECO:0000256" key="10">
    <source>
        <dbReference type="ARBA" id="ARBA00022840"/>
    </source>
</evidence>
<dbReference type="Gene3D" id="3.40.50.300">
    <property type="entry name" value="P-loop containing nucleotide triphosphate hydrolases"/>
    <property type="match status" value="1"/>
</dbReference>
<keyword evidence="6" id="KW-0963">Cytoplasm</keyword>
<evidence type="ECO:0000313" key="14">
    <source>
        <dbReference type="EMBL" id="ESU40764.1"/>
    </source>
</evidence>
<dbReference type="NCBIfam" id="TIGR03263">
    <property type="entry name" value="guanyl_kin"/>
    <property type="match status" value="1"/>
</dbReference>
<evidence type="ECO:0000256" key="11">
    <source>
        <dbReference type="ARBA" id="ARBA00030128"/>
    </source>
</evidence>
<evidence type="ECO:0000259" key="13">
    <source>
        <dbReference type="PROSITE" id="PS50052"/>
    </source>
</evidence>
<evidence type="ECO:0000256" key="6">
    <source>
        <dbReference type="ARBA" id="ARBA00022490"/>
    </source>
</evidence>
<comment type="caution">
    <text evidence="14">The sequence shown here is derived from an EMBL/GenBank/DDBJ whole genome shotgun (WGS) entry which is preliminary data.</text>
</comment>
<dbReference type="InterPro" id="IPR008144">
    <property type="entry name" value="Guanylate_kin-like_dom"/>
</dbReference>
<dbReference type="VEuPathDB" id="GiardiaDB:DHA2_7203"/>
<reference evidence="15" key="1">
    <citation type="submission" date="2012-02" db="EMBL/GenBank/DDBJ databases">
        <title>Genome sequencing of Giardia lamblia Genotypes A2 and B isolates (DH and GS) and comparative analysis with the genomes of Genotypes A1 and E (WB and Pig).</title>
        <authorList>
            <person name="Adam R."/>
            <person name="Dahlstrom E."/>
            <person name="Martens C."/>
            <person name="Bruno D."/>
            <person name="Barbian K."/>
            <person name="Porcella S.F."/>
            <person name="Nash T."/>
        </authorList>
    </citation>
    <scope>NUCLEOTIDE SEQUENCE</scope>
    <source>
        <strain evidence="15">GS</strain>
    </source>
</reference>
<dbReference type="AlphaFoldDB" id="V6TQ99"/>
<evidence type="ECO:0000256" key="7">
    <source>
        <dbReference type="ARBA" id="ARBA00022679"/>
    </source>
</evidence>
<comment type="similarity">
    <text evidence="3">Belongs to the guanylate kinase family.</text>
</comment>